<feature type="compositionally biased region" description="Polar residues" evidence="3">
    <location>
        <begin position="574"/>
        <end position="588"/>
    </location>
</feature>
<feature type="compositionally biased region" description="Low complexity" evidence="3">
    <location>
        <begin position="1"/>
        <end position="21"/>
    </location>
</feature>
<dbReference type="SMART" id="SM00364">
    <property type="entry name" value="LRR_BAC"/>
    <property type="match status" value="3"/>
</dbReference>
<dbReference type="EMBL" id="KQ087178">
    <property type="protein sequence ID" value="KLT46285.1"/>
    <property type="molecule type" value="Genomic_DNA"/>
</dbReference>
<dbReference type="GO" id="GO:0005737">
    <property type="term" value="C:cytoplasm"/>
    <property type="evidence" value="ECO:0007669"/>
    <property type="project" value="TreeGrafter"/>
</dbReference>
<proteinExistence type="predicted"/>
<dbReference type="InterPro" id="IPR032675">
    <property type="entry name" value="LRR_dom_sf"/>
</dbReference>
<dbReference type="GeneID" id="28982387"/>
<feature type="region of interest" description="Disordered" evidence="3">
    <location>
        <begin position="624"/>
        <end position="679"/>
    </location>
</feature>
<feature type="compositionally biased region" description="Basic and acidic residues" evidence="3">
    <location>
        <begin position="81"/>
        <end position="91"/>
    </location>
</feature>
<dbReference type="Proteomes" id="UP000053611">
    <property type="component" value="Unassembled WGS sequence"/>
</dbReference>
<feature type="region of interest" description="Disordered" evidence="3">
    <location>
        <begin position="1147"/>
        <end position="1189"/>
    </location>
</feature>
<dbReference type="PANTHER" id="PTHR48051:SF1">
    <property type="entry name" value="RAS SUPPRESSOR PROTEIN 1"/>
    <property type="match status" value="1"/>
</dbReference>
<accession>A0A0J0XYZ7</accession>
<feature type="compositionally biased region" description="Low complexity" evidence="3">
    <location>
        <begin position="1147"/>
        <end position="1174"/>
    </location>
</feature>
<dbReference type="InterPro" id="IPR050216">
    <property type="entry name" value="LRR_domain-containing"/>
</dbReference>
<feature type="region of interest" description="Disordered" evidence="3">
    <location>
        <begin position="427"/>
        <end position="593"/>
    </location>
</feature>
<evidence type="ECO:0000313" key="5">
    <source>
        <dbReference type="Proteomes" id="UP000053611"/>
    </source>
</evidence>
<keyword evidence="2" id="KW-0677">Repeat</keyword>
<feature type="compositionally biased region" description="Low complexity" evidence="3">
    <location>
        <begin position="127"/>
        <end position="141"/>
    </location>
</feature>
<evidence type="ECO:0000256" key="2">
    <source>
        <dbReference type="ARBA" id="ARBA00022737"/>
    </source>
</evidence>
<dbReference type="OrthoDB" id="1394818at2759"/>
<dbReference type="InterPro" id="IPR003591">
    <property type="entry name" value="Leu-rich_rpt_typical-subtyp"/>
</dbReference>
<feature type="compositionally biased region" description="Low complexity" evidence="3">
    <location>
        <begin position="878"/>
        <end position="889"/>
    </location>
</feature>
<dbReference type="Gene3D" id="3.80.10.10">
    <property type="entry name" value="Ribonuclease Inhibitor"/>
    <property type="match status" value="1"/>
</dbReference>
<dbReference type="PROSITE" id="PS51450">
    <property type="entry name" value="LRR"/>
    <property type="match status" value="1"/>
</dbReference>
<dbReference type="AlphaFoldDB" id="A0A0J0XYZ7"/>
<dbReference type="Pfam" id="PF10428">
    <property type="entry name" value="SOG2"/>
    <property type="match status" value="1"/>
</dbReference>
<dbReference type="SMART" id="SM00369">
    <property type="entry name" value="LRR_TYP"/>
    <property type="match status" value="3"/>
</dbReference>
<dbReference type="RefSeq" id="XP_018282776.1">
    <property type="nucleotide sequence ID" value="XM_018421784.1"/>
</dbReference>
<evidence type="ECO:0000313" key="4">
    <source>
        <dbReference type="EMBL" id="KLT46285.1"/>
    </source>
</evidence>
<feature type="compositionally biased region" description="Pro residues" evidence="3">
    <location>
        <begin position="142"/>
        <end position="157"/>
    </location>
</feature>
<protein>
    <recommendedName>
        <fullName evidence="6">L domain-like protein</fullName>
    </recommendedName>
</protein>
<sequence length="1242" mass="133959">MARTSAAPALSSSTSIPSLPVTLPPPSGRLRSNSNISGRLSPNGRLSPAVFDLLQTPHPNRDPNRERSTPEPMPAMPASDRYMDRYPERLATHPVPLSERPPDRNASLPIPSPVHASPHPSLAAQLPFSTQPLSPQSSQPSAPQPTTPHTPANPPQTVPDRSNVVTPPPRPPRGPLRSPGAPRSPSMPSISSELGSSSKSLQLCRRALEHSKDNGDTLDISRDRKLDRIDADMVDFLRTQTGRDKRGVWRLALSYNALRDNSLVASFSKLNRLRYLNLKGNELTAVPAPLLDLASLEILDLSKNQISSMPVRPGRLAHLKVLSLSHNKLSALPTYLAGFLALKVFKVDHNPLVWPPREILGPLIDIEVPPFTSEGGERESKSVAAQRSEEDLKPWIEALRRYLRDEIARTAEVEAAEQLAGQAYAEDATIKGVPDEDQATDSTLLPGDDVPMGNPELAIDSQPPASEASTSSQVTMKPWVPTANEEDRASPHSFSSPETGLGQRVGAPSSSDSLIPTAPSSLSLPSHPFRHDRSTSSSSVTPPVSASTSSSASGPQVQFPHPPPVLPNGHNRGASYTATQRHSGTLTAKKSLPDLRQSHAKIIEERRGEATDELRPLGLGIGQQRWQSKLQRPFEDAKSPLRPMSSKLPMDVMPKRPPPPNMGDRRDSQDAPTVDESRNSYFRRLSTLPPSTISKQVSPAMLMFVDSIRGILFALTQTHTALRQYLNFAVPDHVAATFARYMQPAGEYVAHLINALDRFDSMSRRVAPPASAIRAVVESAKETIKVFGKLVAVLRMQTPAFRDADVRYTRSLLLSIYGGMSEIAHAWRTMLPLLAEMRPVLHPETAPLRLAPPMSQSSSMTGRTPISPILEQGERTPARATLAPTAMPPVGTSPRSKSRRHAGSFSAQDVEKGMLMGSPVSQRHEWPGPDMGRIFEGAEGEGADVPPFPLHAEPEPPMPPSRHAPTLSGSSFRSARNLSFDVRPPTPASATLFDDDLLDQIELATEVAFNVWLKVAGEIGAADAPYTHSKADSVGSVNSQRLLSATDGRRPPSIPARHYAELVASLGSAEHVTSTLKETLAGLRANPFAPTPWPLHDHAQGFIKTVVRVMEQLRAVMVRHTFSAPTRQQLSRLAQLARECAILIQVSSHRPSQPGSQSSQPPSHAGSHAGSQAGSIGGFGGAGGLNGHSHANAQAQVTSAVPRGIAAMDMSSSEDLAPAGLRGLHLPARHGLRNGSVGRRVY</sequence>
<feature type="compositionally biased region" description="Polar residues" evidence="3">
    <location>
        <begin position="463"/>
        <end position="475"/>
    </location>
</feature>
<keyword evidence="1" id="KW-0433">Leucine-rich repeat</keyword>
<reference evidence="4 5" key="1">
    <citation type="submission" date="2015-03" db="EMBL/GenBank/DDBJ databases">
        <title>Genomics and transcriptomics of the oil-accumulating basidiomycete yeast T. oleaginosus allow insights into substrate utilization and the diverse evolutionary trajectories of mating systems in fungi.</title>
        <authorList>
            <consortium name="DOE Joint Genome Institute"/>
            <person name="Kourist R."/>
            <person name="Kracht O."/>
            <person name="Bracharz F."/>
            <person name="Lipzen A."/>
            <person name="Nolan M."/>
            <person name="Ohm R."/>
            <person name="Grigoriev I."/>
            <person name="Sun S."/>
            <person name="Heitman J."/>
            <person name="Bruck T."/>
            <person name="Nowrousian M."/>
        </authorList>
    </citation>
    <scope>NUCLEOTIDE SEQUENCE [LARGE SCALE GENOMIC DNA]</scope>
    <source>
        <strain evidence="4 5">IBC0246</strain>
    </source>
</reference>
<dbReference type="STRING" id="879819.A0A0J0XYZ7"/>
<feature type="compositionally biased region" description="Polar residues" evidence="3">
    <location>
        <begin position="854"/>
        <end position="864"/>
    </location>
</feature>
<feature type="compositionally biased region" description="Polar residues" evidence="3">
    <location>
        <begin position="508"/>
        <end position="524"/>
    </location>
</feature>
<dbReference type="PANTHER" id="PTHR48051">
    <property type="match status" value="1"/>
</dbReference>
<evidence type="ECO:0000256" key="3">
    <source>
        <dbReference type="SAM" id="MobiDB-lite"/>
    </source>
</evidence>
<feature type="compositionally biased region" description="Polar residues" evidence="3">
    <location>
        <begin position="30"/>
        <end position="40"/>
    </location>
</feature>
<feature type="compositionally biased region" description="Basic and acidic residues" evidence="3">
    <location>
        <begin position="59"/>
        <end position="69"/>
    </location>
</feature>
<feature type="compositionally biased region" description="Low complexity" evidence="3">
    <location>
        <begin position="175"/>
        <end position="200"/>
    </location>
</feature>
<gene>
    <name evidence="4" type="ORF">CC85DRAFT_281931</name>
</gene>
<dbReference type="Pfam" id="PF13855">
    <property type="entry name" value="LRR_8"/>
    <property type="match status" value="1"/>
</dbReference>
<dbReference type="InterPro" id="IPR001611">
    <property type="entry name" value="Leu-rich_rpt"/>
</dbReference>
<name>A0A0J0XYZ7_9TREE</name>
<dbReference type="SUPFAM" id="SSF52058">
    <property type="entry name" value="L domain-like"/>
    <property type="match status" value="1"/>
</dbReference>
<evidence type="ECO:0008006" key="6">
    <source>
        <dbReference type="Google" id="ProtNLM"/>
    </source>
</evidence>
<organism evidence="4 5">
    <name type="scientific">Cutaneotrichosporon oleaginosum</name>
    <dbReference type="NCBI Taxonomy" id="879819"/>
    <lineage>
        <taxon>Eukaryota</taxon>
        <taxon>Fungi</taxon>
        <taxon>Dikarya</taxon>
        <taxon>Basidiomycota</taxon>
        <taxon>Agaricomycotina</taxon>
        <taxon>Tremellomycetes</taxon>
        <taxon>Trichosporonales</taxon>
        <taxon>Trichosporonaceae</taxon>
        <taxon>Cutaneotrichosporon</taxon>
    </lineage>
</organism>
<evidence type="ECO:0000256" key="1">
    <source>
        <dbReference type="ARBA" id="ARBA00022614"/>
    </source>
</evidence>
<feature type="region of interest" description="Disordered" evidence="3">
    <location>
        <begin position="847"/>
        <end position="972"/>
    </location>
</feature>
<feature type="compositionally biased region" description="Low complexity" evidence="3">
    <location>
        <begin position="535"/>
        <end position="553"/>
    </location>
</feature>
<feature type="compositionally biased region" description="Gly residues" evidence="3">
    <location>
        <begin position="1175"/>
        <end position="1186"/>
    </location>
</feature>
<keyword evidence="5" id="KW-1185">Reference proteome</keyword>
<feature type="region of interest" description="Disordered" evidence="3">
    <location>
        <begin position="1"/>
        <end position="200"/>
    </location>
</feature>
<dbReference type="PRINTS" id="PR00019">
    <property type="entry name" value="LEURICHRPT"/>
</dbReference>
<dbReference type="InterPro" id="IPR019487">
    <property type="entry name" value="RAM_signalling_pathway_SOG2"/>
</dbReference>